<dbReference type="Gene3D" id="1.10.760.10">
    <property type="entry name" value="Cytochrome c-like domain"/>
    <property type="match status" value="2"/>
</dbReference>
<organism evidence="8">
    <name type="scientific">hydrothermal vent metagenome</name>
    <dbReference type="NCBI Taxonomy" id="652676"/>
    <lineage>
        <taxon>unclassified sequences</taxon>
        <taxon>metagenomes</taxon>
        <taxon>ecological metagenomes</taxon>
    </lineage>
</organism>
<feature type="domain" description="Cytochrome c" evidence="7">
    <location>
        <begin position="123"/>
        <end position="300"/>
    </location>
</feature>
<keyword evidence="8" id="KW-0575">Peroxidase</keyword>
<keyword evidence="4" id="KW-0732">Signal</keyword>
<dbReference type="InterPro" id="IPR004852">
    <property type="entry name" value="Di-haem_cyt_c_peroxidsae"/>
</dbReference>
<proteinExistence type="predicted"/>
<dbReference type="PANTHER" id="PTHR30600:SF10">
    <property type="entry name" value="BLL6722 PROTEIN"/>
    <property type="match status" value="1"/>
</dbReference>
<feature type="domain" description="Cytochrome c" evidence="7">
    <location>
        <begin position="309"/>
        <end position="433"/>
    </location>
</feature>
<dbReference type="PANTHER" id="PTHR30600">
    <property type="entry name" value="CYTOCHROME C PEROXIDASE-RELATED"/>
    <property type="match status" value="1"/>
</dbReference>
<evidence type="ECO:0000259" key="7">
    <source>
        <dbReference type="PROSITE" id="PS51007"/>
    </source>
</evidence>
<dbReference type="Pfam" id="PF00034">
    <property type="entry name" value="Cytochrom_C"/>
    <property type="match status" value="1"/>
</dbReference>
<dbReference type="GO" id="GO:0004130">
    <property type="term" value="F:cytochrome-c peroxidase activity"/>
    <property type="evidence" value="ECO:0007669"/>
    <property type="project" value="UniProtKB-EC"/>
</dbReference>
<dbReference type="AlphaFoldDB" id="A0A3B1DQW8"/>
<gene>
    <name evidence="8" type="ORF">MNBD_PLANCTO02-152</name>
</gene>
<evidence type="ECO:0000256" key="5">
    <source>
        <dbReference type="ARBA" id="ARBA00023002"/>
    </source>
</evidence>
<protein>
    <submittedName>
        <fullName evidence="8">Cytochrome c551 peroxidase</fullName>
        <ecNumber evidence="8">1.11.1.5</ecNumber>
    </submittedName>
</protein>
<dbReference type="InterPro" id="IPR051395">
    <property type="entry name" value="Cytochrome_c_Peroxidase/MauG"/>
</dbReference>
<evidence type="ECO:0000313" key="8">
    <source>
        <dbReference type="EMBL" id="VAX38524.1"/>
    </source>
</evidence>
<accession>A0A3B1DQW8</accession>
<dbReference type="SUPFAM" id="SSF46626">
    <property type="entry name" value="Cytochrome c"/>
    <property type="match status" value="2"/>
</dbReference>
<evidence type="ECO:0000256" key="6">
    <source>
        <dbReference type="ARBA" id="ARBA00023004"/>
    </source>
</evidence>
<keyword evidence="3" id="KW-0479">Metal-binding</keyword>
<keyword evidence="2" id="KW-0349">Heme</keyword>
<dbReference type="Pfam" id="PF03150">
    <property type="entry name" value="CCP_MauG"/>
    <property type="match status" value="1"/>
</dbReference>
<reference evidence="8" key="1">
    <citation type="submission" date="2018-06" db="EMBL/GenBank/DDBJ databases">
        <authorList>
            <person name="Zhirakovskaya E."/>
        </authorList>
    </citation>
    <scope>NUCLEOTIDE SEQUENCE</scope>
</reference>
<evidence type="ECO:0000256" key="2">
    <source>
        <dbReference type="ARBA" id="ARBA00022617"/>
    </source>
</evidence>
<evidence type="ECO:0000256" key="3">
    <source>
        <dbReference type="ARBA" id="ARBA00022723"/>
    </source>
</evidence>
<dbReference type="InterPro" id="IPR036909">
    <property type="entry name" value="Cyt_c-like_dom_sf"/>
</dbReference>
<dbReference type="GO" id="GO:0020037">
    <property type="term" value="F:heme binding"/>
    <property type="evidence" value="ECO:0007669"/>
    <property type="project" value="InterPro"/>
</dbReference>
<dbReference type="PROSITE" id="PS51007">
    <property type="entry name" value="CYTC"/>
    <property type="match status" value="2"/>
</dbReference>
<dbReference type="InterPro" id="IPR009056">
    <property type="entry name" value="Cyt_c-like_dom"/>
</dbReference>
<dbReference type="PROSITE" id="PS51257">
    <property type="entry name" value="PROKAR_LIPOPROTEIN"/>
    <property type="match status" value="1"/>
</dbReference>
<sequence length="446" mass="48665">MLVTHRYRFSIVSCLALGMFVGCSSEASVPSKTGKKDGAGSQVVCLPPENNAPSPAPLPTKVTLGAPSLTAGIPGSGKLSVEQINAWLSTPGVHKVLEITLPKGINLAKAQITGLKENPLTRAKIELGRQLYFDTRLSADNTISCSSCHDHEEGFARHTQFGIGINGQTGDRNTPISYNRILSGAQFWDGRAASLEAQAVGPIASPIEMGNTHEAVVKTIADIQGYKIQFEAIFGKKGVNIDNVGKALASFERTIVTGPSPYDYYADLEKFLNIYPTKEKIAEFKEDEPEDYVLYEKAKKESEAHPISKSAIRGKKLFFTEKANCTACHVGANFTDEKYHNLGIGMDKKKPDVGRFAVSKKEEDTGAFKTPTVRNVEFSAPYMHDGTLKTLEDVVEWYAKGGGANKHLSKKMKKLELTKQDKADLVAFMKACTGNFPKIETERLPE</sequence>
<keyword evidence="6" id="KW-0408">Iron</keyword>
<keyword evidence="5 8" id="KW-0560">Oxidoreductase</keyword>
<dbReference type="EMBL" id="UOGL01000216">
    <property type="protein sequence ID" value="VAX38524.1"/>
    <property type="molecule type" value="Genomic_DNA"/>
</dbReference>
<dbReference type="EC" id="1.11.1.5" evidence="8"/>
<dbReference type="GO" id="GO:0030313">
    <property type="term" value="C:cell envelope"/>
    <property type="evidence" value="ECO:0007669"/>
    <property type="project" value="UniProtKB-SubCell"/>
</dbReference>
<evidence type="ECO:0000256" key="1">
    <source>
        <dbReference type="ARBA" id="ARBA00004196"/>
    </source>
</evidence>
<dbReference type="GO" id="GO:0046872">
    <property type="term" value="F:metal ion binding"/>
    <property type="evidence" value="ECO:0007669"/>
    <property type="project" value="UniProtKB-KW"/>
</dbReference>
<comment type="subcellular location">
    <subcellularLocation>
        <location evidence="1">Cell envelope</location>
    </subcellularLocation>
</comment>
<name>A0A3B1DQW8_9ZZZZ</name>
<evidence type="ECO:0000256" key="4">
    <source>
        <dbReference type="ARBA" id="ARBA00022729"/>
    </source>
</evidence>
<dbReference type="GO" id="GO:0009055">
    <property type="term" value="F:electron transfer activity"/>
    <property type="evidence" value="ECO:0007669"/>
    <property type="project" value="InterPro"/>
</dbReference>